<dbReference type="Proteomes" id="UP000807469">
    <property type="component" value="Unassembled WGS sequence"/>
</dbReference>
<evidence type="ECO:0000313" key="3">
    <source>
        <dbReference type="Proteomes" id="UP000807469"/>
    </source>
</evidence>
<reference evidence="2" key="1">
    <citation type="submission" date="2020-11" db="EMBL/GenBank/DDBJ databases">
        <authorList>
            <consortium name="DOE Joint Genome Institute"/>
            <person name="Ahrendt S."/>
            <person name="Riley R."/>
            <person name="Andreopoulos W."/>
            <person name="Labutti K."/>
            <person name="Pangilinan J."/>
            <person name="Ruiz-Duenas F.J."/>
            <person name="Barrasa J.M."/>
            <person name="Sanchez-Garcia M."/>
            <person name="Camarero S."/>
            <person name="Miyauchi S."/>
            <person name="Serrano A."/>
            <person name="Linde D."/>
            <person name="Babiker R."/>
            <person name="Drula E."/>
            <person name="Ayuso-Fernandez I."/>
            <person name="Pacheco R."/>
            <person name="Padilla G."/>
            <person name="Ferreira P."/>
            <person name="Barriuso J."/>
            <person name="Kellner H."/>
            <person name="Castanera R."/>
            <person name="Alfaro M."/>
            <person name="Ramirez L."/>
            <person name="Pisabarro A.G."/>
            <person name="Kuo A."/>
            <person name="Tritt A."/>
            <person name="Lipzen A."/>
            <person name="He G."/>
            <person name="Yan M."/>
            <person name="Ng V."/>
            <person name="Cullen D."/>
            <person name="Martin F."/>
            <person name="Rosso M.-N."/>
            <person name="Henrissat B."/>
            <person name="Hibbett D."/>
            <person name="Martinez A.T."/>
            <person name="Grigoriev I.V."/>
        </authorList>
    </citation>
    <scope>NUCLEOTIDE SEQUENCE</scope>
    <source>
        <strain evidence="2">CIRM-BRFM 674</strain>
    </source>
</reference>
<dbReference type="EMBL" id="MU155358">
    <property type="protein sequence ID" value="KAF9474869.1"/>
    <property type="molecule type" value="Genomic_DNA"/>
</dbReference>
<gene>
    <name evidence="2" type="ORF">BDN70DRAFT_898632</name>
</gene>
<keyword evidence="3" id="KW-1185">Reference proteome</keyword>
<sequence>MDDAYPPRRTKEGTGWIIQIRGQDMISGERAYTDGCAGRFETEVLGDDGEEYNIGAGPRDISNDVDRVSKSGIPPRAQLRTRHSESKFGWAWGSGGQAGTDAGWKLIAGRGYWKDGP</sequence>
<evidence type="ECO:0000256" key="1">
    <source>
        <dbReference type="SAM" id="MobiDB-lite"/>
    </source>
</evidence>
<evidence type="ECO:0000313" key="2">
    <source>
        <dbReference type="EMBL" id="KAF9474869.1"/>
    </source>
</evidence>
<name>A0A9P5YUI9_9AGAR</name>
<feature type="region of interest" description="Disordered" evidence="1">
    <location>
        <begin position="49"/>
        <end position="68"/>
    </location>
</feature>
<organism evidence="2 3">
    <name type="scientific">Pholiota conissans</name>
    <dbReference type="NCBI Taxonomy" id="109636"/>
    <lineage>
        <taxon>Eukaryota</taxon>
        <taxon>Fungi</taxon>
        <taxon>Dikarya</taxon>
        <taxon>Basidiomycota</taxon>
        <taxon>Agaricomycotina</taxon>
        <taxon>Agaricomycetes</taxon>
        <taxon>Agaricomycetidae</taxon>
        <taxon>Agaricales</taxon>
        <taxon>Agaricineae</taxon>
        <taxon>Strophariaceae</taxon>
        <taxon>Pholiota</taxon>
    </lineage>
</organism>
<proteinExistence type="predicted"/>
<dbReference type="AlphaFoldDB" id="A0A9P5YUI9"/>
<protein>
    <submittedName>
        <fullName evidence="2">Uncharacterized protein</fullName>
    </submittedName>
</protein>
<accession>A0A9P5YUI9</accession>
<comment type="caution">
    <text evidence="2">The sequence shown here is derived from an EMBL/GenBank/DDBJ whole genome shotgun (WGS) entry which is preliminary data.</text>
</comment>